<dbReference type="STRING" id="1802610.A2W32_02430"/>
<protein>
    <submittedName>
        <fullName evidence="1">Uncharacterized protein</fullName>
    </submittedName>
</protein>
<name>A0A1F4V1I9_UNCKA</name>
<reference evidence="1 2" key="1">
    <citation type="journal article" date="2016" name="Nat. Commun.">
        <title>Thousands of microbial genomes shed light on interconnected biogeochemical processes in an aquifer system.</title>
        <authorList>
            <person name="Anantharaman K."/>
            <person name="Brown C.T."/>
            <person name="Hug L.A."/>
            <person name="Sharon I."/>
            <person name="Castelle C.J."/>
            <person name="Probst A.J."/>
            <person name="Thomas B.C."/>
            <person name="Singh A."/>
            <person name="Wilkins M.J."/>
            <person name="Karaoz U."/>
            <person name="Brodie E.L."/>
            <person name="Williams K.H."/>
            <person name="Hubbard S.S."/>
            <person name="Banfield J.F."/>
        </authorList>
    </citation>
    <scope>NUCLEOTIDE SEQUENCE [LARGE SCALE GENOMIC DNA]</scope>
</reference>
<accession>A0A1F4V1I9</accession>
<dbReference type="Proteomes" id="UP000177371">
    <property type="component" value="Unassembled WGS sequence"/>
</dbReference>
<comment type="caution">
    <text evidence="1">The sequence shown here is derived from an EMBL/GenBank/DDBJ whole genome shotgun (WGS) entry which is preliminary data.</text>
</comment>
<sequence>MTLPFRLEKKHKYLIHSFLMGAVFFWFSFSSDDNKFNIFMIALVLVSVGTLISQYPNIEIRNVYYNLLIPMHLVVGMMLSIIYFPNLGDPLKIMAAVVFSFVFYVVLLINNVFMVVEEKKELIPLYRAAVTWNQILLVVVAIPYLAGVFKMPLNAFIQGIVVSLSIFFLFSHHLWALQLDREVKQIGMGEKWLLILFMTFLGFIYSITVSFIPTESFLRALFVATFLIFGVNYVQGHLKNTLTFKFVAEYLVLSIIFFLILLIYKP</sequence>
<dbReference type="EMBL" id="MEUT01000030">
    <property type="protein sequence ID" value="OGC51074.1"/>
    <property type="molecule type" value="Genomic_DNA"/>
</dbReference>
<organism evidence="1 2">
    <name type="scientific">candidate division WWE3 bacterium RBG_16_37_10</name>
    <dbReference type="NCBI Taxonomy" id="1802610"/>
    <lineage>
        <taxon>Bacteria</taxon>
        <taxon>Katanobacteria</taxon>
    </lineage>
</organism>
<gene>
    <name evidence="1" type="ORF">A2W32_02430</name>
</gene>
<evidence type="ECO:0000313" key="1">
    <source>
        <dbReference type="EMBL" id="OGC51074.1"/>
    </source>
</evidence>
<evidence type="ECO:0000313" key="2">
    <source>
        <dbReference type="Proteomes" id="UP000177371"/>
    </source>
</evidence>
<dbReference type="AlphaFoldDB" id="A0A1F4V1I9"/>
<proteinExistence type="predicted"/>